<dbReference type="SMART" id="SM00342">
    <property type="entry name" value="HTH_ARAC"/>
    <property type="match status" value="1"/>
</dbReference>
<feature type="domain" description="HTH araC/xylS-type" evidence="4">
    <location>
        <begin position="187"/>
        <end position="285"/>
    </location>
</feature>
<dbReference type="InterPro" id="IPR037923">
    <property type="entry name" value="HTH-like"/>
</dbReference>
<dbReference type="InterPro" id="IPR014710">
    <property type="entry name" value="RmlC-like_jellyroll"/>
</dbReference>
<protein>
    <submittedName>
        <fullName evidence="5">AraC family transcriptional regulator</fullName>
    </submittedName>
</protein>
<dbReference type="PROSITE" id="PS00041">
    <property type="entry name" value="HTH_ARAC_FAMILY_1"/>
    <property type="match status" value="1"/>
</dbReference>
<evidence type="ECO:0000313" key="6">
    <source>
        <dbReference type="Proteomes" id="UP001589619"/>
    </source>
</evidence>
<dbReference type="InterPro" id="IPR018060">
    <property type="entry name" value="HTH_AraC"/>
</dbReference>
<keyword evidence="6" id="KW-1185">Reference proteome</keyword>
<accession>A0ABV5W6P0</accession>
<comment type="caution">
    <text evidence="5">The sequence shown here is derived from an EMBL/GenBank/DDBJ whole genome shotgun (WGS) entry which is preliminary data.</text>
</comment>
<keyword evidence="1" id="KW-0805">Transcription regulation</keyword>
<name>A0ABV5W6P0_9BACL</name>
<dbReference type="InterPro" id="IPR018062">
    <property type="entry name" value="HTH_AraC-typ_CS"/>
</dbReference>
<dbReference type="Pfam" id="PF02311">
    <property type="entry name" value="AraC_binding"/>
    <property type="match status" value="1"/>
</dbReference>
<dbReference type="SUPFAM" id="SSF51215">
    <property type="entry name" value="Regulatory protein AraC"/>
    <property type="match status" value="1"/>
</dbReference>
<evidence type="ECO:0000256" key="3">
    <source>
        <dbReference type="ARBA" id="ARBA00023163"/>
    </source>
</evidence>
<dbReference type="Gene3D" id="1.10.10.60">
    <property type="entry name" value="Homeodomain-like"/>
    <property type="match status" value="2"/>
</dbReference>
<dbReference type="PANTHER" id="PTHR43280:SF2">
    <property type="entry name" value="HTH-TYPE TRANSCRIPTIONAL REGULATOR EXSA"/>
    <property type="match status" value="1"/>
</dbReference>
<dbReference type="InterPro" id="IPR009057">
    <property type="entry name" value="Homeodomain-like_sf"/>
</dbReference>
<organism evidence="5 6">
    <name type="scientific">Paenibacillus hodogayensis</name>
    <dbReference type="NCBI Taxonomy" id="279208"/>
    <lineage>
        <taxon>Bacteria</taxon>
        <taxon>Bacillati</taxon>
        <taxon>Bacillota</taxon>
        <taxon>Bacilli</taxon>
        <taxon>Bacillales</taxon>
        <taxon>Paenibacillaceae</taxon>
        <taxon>Paenibacillus</taxon>
    </lineage>
</organism>
<evidence type="ECO:0000256" key="2">
    <source>
        <dbReference type="ARBA" id="ARBA00023125"/>
    </source>
</evidence>
<dbReference type="InterPro" id="IPR003313">
    <property type="entry name" value="AraC-bd"/>
</dbReference>
<evidence type="ECO:0000259" key="4">
    <source>
        <dbReference type="PROSITE" id="PS01124"/>
    </source>
</evidence>
<keyword evidence="3" id="KW-0804">Transcription</keyword>
<keyword evidence="2" id="KW-0238">DNA-binding</keyword>
<dbReference type="EMBL" id="JBHMAG010000021">
    <property type="protein sequence ID" value="MFB9756249.1"/>
    <property type="molecule type" value="Genomic_DNA"/>
</dbReference>
<dbReference type="SUPFAM" id="SSF46689">
    <property type="entry name" value="Homeodomain-like"/>
    <property type="match status" value="2"/>
</dbReference>
<reference evidence="5 6" key="1">
    <citation type="submission" date="2024-09" db="EMBL/GenBank/DDBJ databases">
        <authorList>
            <person name="Sun Q."/>
            <person name="Mori K."/>
        </authorList>
    </citation>
    <scope>NUCLEOTIDE SEQUENCE [LARGE SCALE GENOMIC DNA]</scope>
    <source>
        <strain evidence="5 6">JCM 12520</strain>
    </source>
</reference>
<dbReference type="PROSITE" id="PS01124">
    <property type="entry name" value="HTH_ARAC_FAMILY_2"/>
    <property type="match status" value="1"/>
</dbReference>
<dbReference type="Proteomes" id="UP001589619">
    <property type="component" value="Unassembled WGS sequence"/>
</dbReference>
<sequence>MVLAPRYEDSLNHDLYGKSRLPLFIMEKRMVRDYPLHHHNFAELSLVVEGTGTEIVNGKSCGFKRGTVSLLLPHHIHEIRVHNAPVHKYNCMFDINLLFLSPSDHPLGEYLLQTGQQLPSHYELDEDQTVYMQRWFDSMKSEYESTLFAKETSLRSKLLDILVFLTRTLFASSAADTSVVQSQSNVLELLNYLHLHYNEELSLTTLADRYNWNTSYVSRLFKQHVGQTFVHYLHSLRVGRAASLLATTDMDIVDISVEVGFDHARSLRRAFRKLKGMTPGQYRETYRSGFKPSTGIHA</sequence>
<dbReference type="Gene3D" id="2.60.120.10">
    <property type="entry name" value="Jelly Rolls"/>
    <property type="match status" value="1"/>
</dbReference>
<dbReference type="RefSeq" id="WP_344910393.1">
    <property type="nucleotide sequence ID" value="NZ_BAAAYO010000009.1"/>
</dbReference>
<gene>
    <name evidence="5" type="ORF">ACFFNY_32125</name>
</gene>
<evidence type="ECO:0000256" key="1">
    <source>
        <dbReference type="ARBA" id="ARBA00023015"/>
    </source>
</evidence>
<dbReference type="Pfam" id="PF12833">
    <property type="entry name" value="HTH_18"/>
    <property type="match status" value="1"/>
</dbReference>
<proteinExistence type="predicted"/>
<dbReference type="PANTHER" id="PTHR43280">
    <property type="entry name" value="ARAC-FAMILY TRANSCRIPTIONAL REGULATOR"/>
    <property type="match status" value="1"/>
</dbReference>
<evidence type="ECO:0000313" key="5">
    <source>
        <dbReference type="EMBL" id="MFB9756249.1"/>
    </source>
</evidence>